<proteinExistence type="predicted"/>
<name>A0A378VUW1_NEIGO</name>
<organism evidence="1">
    <name type="scientific">Neisseria gonorrhoeae</name>
    <dbReference type="NCBI Taxonomy" id="485"/>
    <lineage>
        <taxon>Bacteria</taxon>
        <taxon>Pseudomonadati</taxon>
        <taxon>Pseudomonadota</taxon>
        <taxon>Betaproteobacteria</taxon>
        <taxon>Neisseriales</taxon>
        <taxon>Neisseriaceae</taxon>
        <taxon>Neisseria</taxon>
    </lineage>
</organism>
<accession>A0A378VUW1</accession>
<dbReference type="EMBL" id="UGRI01000001">
    <property type="protein sequence ID" value="SUA20795.1"/>
    <property type="molecule type" value="Genomic_DNA"/>
</dbReference>
<sequence length="123" mass="13136">MHVVGIESGAGEGGGHFDLPVYALFAQDGDFRFRATVDKRRGDVFVHVELHVGKQCAAFVVANQGELAVGAGRVVAQALDGVAGFLPRALQVGAVLFQEITVTKERNKLIVKIRRANPADRIG</sequence>
<evidence type="ECO:0000313" key="1">
    <source>
        <dbReference type="EMBL" id="SUA20795.1"/>
    </source>
</evidence>
<protein>
    <submittedName>
        <fullName evidence="1">Uncharacterized protein</fullName>
    </submittedName>
</protein>
<gene>
    <name evidence="1" type="ORF">NCTC11421_00894</name>
</gene>
<dbReference type="AlphaFoldDB" id="A0A378VUW1"/>
<reference evidence="1" key="1">
    <citation type="submission" date="2018-06" db="EMBL/GenBank/DDBJ databases">
        <authorList>
            <consortium name="Pathogen Informatics"/>
            <person name="Doyle S."/>
        </authorList>
    </citation>
    <scope>NUCLEOTIDE SEQUENCE [LARGE SCALE GENOMIC DNA]</scope>
    <source>
        <strain evidence="1">NCTC11421</strain>
    </source>
</reference>